<name>A0A4Z0HBN6_9ACTN</name>
<protein>
    <submittedName>
        <fullName evidence="3">SagB/ThcOx family dehydrogenase</fullName>
    </submittedName>
</protein>
<dbReference type="EMBL" id="SRID01000026">
    <property type="protein sequence ID" value="TGB16629.1"/>
    <property type="molecule type" value="Genomic_DNA"/>
</dbReference>
<dbReference type="PANTHER" id="PTHR43745">
    <property type="entry name" value="NITROREDUCTASE MJ1384-RELATED"/>
    <property type="match status" value="1"/>
</dbReference>
<dbReference type="SUPFAM" id="SSF55469">
    <property type="entry name" value="FMN-dependent nitroreductase-like"/>
    <property type="match status" value="2"/>
</dbReference>
<evidence type="ECO:0000259" key="2">
    <source>
        <dbReference type="Pfam" id="PF00881"/>
    </source>
</evidence>
<dbReference type="GO" id="GO:0016491">
    <property type="term" value="F:oxidoreductase activity"/>
    <property type="evidence" value="ECO:0007669"/>
    <property type="project" value="InterPro"/>
</dbReference>
<organism evidence="3 4">
    <name type="scientific">Streptomyces palmae</name>
    <dbReference type="NCBI Taxonomy" id="1701085"/>
    <lineage>
        <taxon>Bacteria</taxon>
        <taxon>Bacillati</taxon>
        <taxon>Actinomycetota</taxon>
        <taxon>Actinomycetes</taxon>
        <taxon>Kitasatosporales</taxon>
        <taxon>Streptomycetaceae</taxon>
        <taxon>Streptomyces</taxon>
    </lineage>
</organism>
<feature type="domain" description="Nitroreductase" evidence="2">
    <location>
        <begin position="410"/>
        <end position="528"/>
    </location>
</feature>
<dbReference type="RefSeq" id="WP_135337715.1">
    <property type="nucleotide sequence ID" value="NZ_JBHLTX010000005.1"/>
</dbReference>
<dbReference type="Gene3D" id="3.40.109.10">
    <property type="entry name" value="NADH Oxidase"/>
    <property type="match status" value="2"/>
</dbReference>
<dbReference type="CDD" id="cd02142">
    <property type="entry name" value="McbC_SagB-like_oxidoreductase"/>
    <property type="match status" value="1"/>
</dbReference>
<evidence type="ECO:0000256" key="1">
    <source>
        <dbReference type="SAM" id="MobiDB-lite"/>
    </source>
</evidence>
<accession>A0A4Z0HBN6</accession>
<dbReference type="InterPro" id="IPR020051">
    <property type="entry name" value="SagB-type_dehydrogenase"/>
</dbReference>
<dbReference type="Pfam" id="PF00881">
    <property type="entry name" value="Nitroreductase"/>
    <property type="match status" value="1"/>
</dbReference>
<sequence>MPDERTRVVREYVDSVFRRGRVPMEPVGFSPDWEDQPSRHKTYPTATRFPLPPGTGLPMADASEVLLGGGPKDAGPPWTTEDLAALLRLSYGVLDRRLRVSWNQDSAVRALYPEALWGRGTGSGGGMYPMEIYWVTAGTGGLAPGVYHYSTAHHALERLLTGDLTEEVRAACGPSSPGADPEADGFLLVTVRFWKNAFKYNSFCYHVVSQDAGALLGCWDLLAAGLGRRLSRAYWFDDQRLARLLGLDAEEETVLAVVPLPTGAAGPGRPAAVPAADPGALIDRTPFERSARVRTFEQVEQVHRAVLADRRERPAQEAARDLVPPPPSGGPWVELPEPLVERTAGRGIGEVMRARRTSFGSLVRSPQLGLDELGTVLAGTVSAQRYTADVVPEDTALTGLYVLANRVAGLASGCYRYDPEGHRLHTVAQRPLGDFLQRNYYLSNYNLEQAAAVLAISGRWESTLEAMGSRGYRVLSAEVGAMSQSAYATSTALGTGCGVVLGFDNISIDEAVGLDGTDERTFLFVLLGQERADRADFDYRLV</sequence>
<dbReference type="PANTHER" id="PTHR43745:SF2">
    <property type="entry name" value="NITROREDUCTASE MJ1384-RELATED"/>
    <property type="match status" value="1"/>
</dbReference>
<feature type="region of interest" description="Disordered" evidence="1">
    <location>
        <begin position="313"/>
        <end position="335"/>
    </location>
</feature>
<proteinExistence type="predicted"/>
<dbReference type="InterPro" id="IPR052544">
    <property type="entry name" value="Bacteriocin_Proc_Enz"/>
</dbReference>
<gene>
    <name evidence="3" type="ORF">E4099_05050</name>
</gene>
<evidence type="ECO:0000313" key="4">
    <source>
        <dbReference type="Proteomes" id="UP000297948"/>
    </source>
</evidence>
<dbReference type="InterPro" id="IPR000415">
    <property type="entry name" value="Nitroreductase-like"/>
</dbReference>
<dbReference type="NCBIfam" id="TIGR03605">
    <property type="entry name" value="antibiot_sagB"/>
    <property type="match status" value="1"/>
</dbReference>
<evidence type="ECO:0000313" key="3">
    <source>
        <dbReference type="EMBL" id="TGB16629.1"/>
    </source>
</evidence>
<dbReference type="InterPro" id="IPR029479">
    <property type="entry name" value="Nitroreductase"/>
</dbReference>
<keyword evidence="4" id="KW-1185">Reference proteome</keyword>
<reference evidence="3 4" key="1">
    <citation type="submission" date="2019-03" db="EMBL/GenBank/DDBJ databases">
        <authorList>
            <person name="Gonzalez-Pimentel J.L."/>
        </authorList>
    </citation>
    <scope>NUCLEOTIDE SEQUENCE [LARGE SCALE GENOMIC DNA]</scope>
    <source>
        <strain evidence="3 4">JCM 31289</strain>
    </source>
</reference>
<dbReference type="OrthoDB" id="9801593at2"/>
<dbReference type="Proteomes" id="UP000297948">
    <property type="component" value="Unassembled WGS sequence"/>
</dbReference>
<comment type="caution">
    <text evidence="3">The sequence shown here is derived from an EMBL/GenBank/DDBJ whole genome shotgun (WGS) entry which is preliminary data.</text>
</comment>
<dbReference type="AlphaFoldDB" id="A0A4Z0HBN6"/>